<dbReference type="InterPro" id="IPR011330">
    <property type="entry name" value="Glyco_hydro/deAcase_b/a-brl"/>
</dbReference>
<sequence>MRQPHWQQLAVALDRVAASGRQVDFWLRDDDAAEPTAALDRLLSLVDKHLIPVVIAVPPALTGEALARRLDGHAGVSVAVHGWAHRNHAPPEEKKQELGAHRPRSTVLDELTEGYARLQALFPRSFVPMLVPPWNRIDGALLDDLPGIGFAALSVFGPEKPSLLKLVNTHADVMDWQGTRGCREHAAIVADIIARLRQVCGDDEKRRDQAGRTIGVLTHHLVHDAGVWSFMEELFTFTAAHPACRWRTGADLVA</sequence>
<dbReference type="EMBL" id="CP098808">
    <property type="protein sequence ID" value="USJ26515.1"/>
    <property type="molecule type" value="Genomic_DNA"/>
</dbReference>
<evidence type="ECO:0000313" key="2">
    <source>
        <dbReference type="Proteomes" id="UP001055460"/>
    </source>
</evidence>
<keyword evidence="1" id="KW-0614">Plasmid</keyword>
<name>A0A9Q9DCL0_ENSAD</name>
<reference evidence="1" key="1">
    <citation type="submission" date="2022-06" db="EMBL/GenBank/DDBJ databases">
        <title>Physiological and biochemical characterization and genomic elucidation of a strain of the genus Ensifer adhaerens M8 that combines arsenic oxidation and chromium reduction.</title>
        <authorList>
            <person name="Li X."/>
            <person name="Yu c."/>
        </authorList>
    </citation>
    <scope>NUCLEOTIDE SEQUENCE</scope>
    <source>
        <strain evidence="1">M8</strain>
        <plasmid evidence="1">pA</plasmid>
    </source>
</reference>
<dbReference type="RefSeq" id="WP_089043709.1">
    <property type="nucleotide sequence ID" value="NZ_CAXURO020000002.1"/>
</dbReference>
<dbReference type="CDD" id="cd10928">
    <property type="entry name" value="CE4_u4"/>
    <property type="match status" value="1"/>
</dbReference>
<dbReference type="GO" id="GO:0005975">
    <property type="term" value="P:carbohydrate metabolic process"/>
    <property type="evidence" value="ECO:0007669"/>
    <property type="project" value="InterPro"/>
</dbReference>
<protein>
    <submittedName>
        <fullName evidence="1">Polysaccharide deacetylase family protein</fullName>
    </submittedName>
</protein>
<gene>
    <name evidence="1" type="ORF">NE863_21415</name>
</gene>
<dbReference type="AlphaFoldDB" id="A0A9Q9DCL0"/>
<accession>A0A9Q9DCL0</accession>
<evidence type="ECO:0000313" key="1">
    <source>
        <dbReference type="EMBL" id="USJ26515.1"/>
    </source>
</evidence>
<dbReference type="Proteomes" id="UP001055460">
    <property type="component" value="Plasmid pA"/>
</dbReference>
<proteinExistence type="predicted"/>
<organism evidence="1 2">
    <name type="scientific">Ensifer adhaerens</name>
    <name type="common">Sinorhizobium morelense</name>
    <dbReference type="NCBI Taxonomy" id="106592"/>
    <lineage>
        <taxon>Bacteria</taxon>
        <taxon>Pseudomonadati</taxon>
        <taxon>Pseudomonadota</taxon>
        <taxon>Alphaproteobacteria</taxon>
        <taxon>Hyphomicrobiales</taxon>
        <taxon>Rhizobiaceae</taxon>
        <taxon>Sinorhizobium/Ensifer group</taxon>
        <taxon>Ensifer</taxon>
    </lineage>
</organism>
<dbReference type="Gene3D" id="3.20.20.370">
    <property type="entry name" value="Glycoside hydrolase/deacetylase"/>
    <property type="match status" value="1"/>
</dbReference>
<dbReference type="SUPFAM" id="SSF88713">
    <property type="entry name" value="Glycoside hydrolase/deacetylase"/>
    <property type="match status" value="1"/>
</dbReference>
<geneLocation type="plasmid" evidence="1 2">
    <name>pA</name>
</geneLocation>
<dbReference type="InterPro" id="IPR049591">
    <property type="entry name" value="CE4_u4-like"/>
</dbReference>